<protein>
    <submittedName>
        <fullName evidence="1">Uncharacterized protein</fullName>
    </submittedName>
</protein>
<evidence type="ECO:0000313" key="2">
    <source>
        <dbReference type="EMBL" id="RQM12677.1"/>
    </source>
</evidence>
<dbReference type="EMBL" id="QLLG01000392">
    <property type="protein sequence ID" value="RMX63523.1"/>
    <property type="molecule type" value="Genomic_DNA"/>
</dbReference>
<sequence>MTILAHDDAAKHLIQALSLRMFDWKCARVQSEIETRNIQLVLEKTLARKKLLDAEFLLTR</sequence>
<accession>A0A3M6VBJ7</accession>
<organism evidence="1 3">
    <name type="scientific">Peronospora effusa</name>
    <dbReference type="NCBI Taxonomy" id="542832"/>
    <lineage>
        <taxon>Eukaryota</taxon>
        <taxon>Sar</taxon>
        <taxon>Stramenopiles</taxon>
        <taxon>Oomycota</taxon>
        <taxon>Peronosporomycetes</taxon>
        <taxon>Peronosporales</taxon>
        <taxon>Peronosporaceae</taxon>
        <taxon>Peronospora</taxon>
    </lineage>
</organism>
<evidence type="ECO:0000313" key="3">
    <source>
        <dbReference type="Proteomes" id="UP000282087"/>
    </source>
</evidence>
<dbReference type="Proteomes" id="UP000286097">
    <property type="component" value="Unassembled WGS sequence"/>
</dbReference>
<evidence type="ECO:0000313" key="4">
    <source>
        <dbReference type="Proteomes" id="UP000286097"/>
    </source>
</evidence>
<gene>
    <name evidence="2" type="ORF">DD237_007060</name>
    <name evidence="1" type="ORF">DD238_006224</name>
</gene>
<dbReference type="EMBL" id="QKXF01000315">
    <property type="protein sequence ID" value="RQM12677.1"/>
    <property type="molecule type" value="Genomic_DNA"/>
</dbReference>
<keyword evidence="3" id="KW-1185">Reference proteome</keyword>
<evidence type="ECO:0000313" key="1">
    <source>
        <dbReference type="EMBL" id="RMX63523.1"/>
    </source>
</evidence>
<proteinExistence type="predicted"/>
<comment type="caution">
    <text evidence="1">The sequence shown here is derived from an EMBL/GenBank/DDBJ whole genome shotgun (WGS) entry which is preliminary data.</text>
</comment>
<reference evidence="3 4" key="1">
    <citation type="submission" date="2018-06" db="EMBL/GenBank/DDBJ databases">
        <title>Comparative genomics of downy mildews reveals potential adaptations to biotrophy.</title>
        <authorList>
            <person name="Fletcher K."/>
            <person name="Klosterman S.J."/>
            <person name="Derevnina L."/>
            <person name="Martin F."/>
            <person name="Koike S."/>
            <person name="Reyes Chin-Wo S."/>
            <person name="Mou B."/>
            <person name="Michelmore R."/>
        </authorList>
    </citation>
    <scope>NUCLEOTIDE SEQUENCE [LARGE SCALE GENOMIC DNA]</scope>
    <source>
        <strain evidence="2 4">R13</strain>
        <strain evidence="1 3">R14</strain>
    </source>
</reference>
<dbReference type="Proteomes" id="UP000282087">
    <property type="component" value="Unassembled WGS sequence"/>
</dbReference>
<dbReference type="AlphaFoldDB" id="A0A3M6VBJ7"/>
<dbReference type="VEuPathDB" id="FungiDB:DD237_007060"/>
<name>A0A3M6VBJ7_9STRA</name>